<evidence type="ECO:0000256" key="1">
    <source>
        <dbReference type="ARBA" id="ARBA00022603"/>
    </source>
</evidence>
<dbReference type="GO" id="GO:0032259">
    <property type="term" value="P:methylation"/>
    <property type="evidence" value="ECO:0007669"/>
    <property type="project" value="UniProtKB-KW"/>
</dbReference>
<dbReference type="AlphaFoldDB" id="A0A1G8CQ62"/>
<dbReference type="PANTHER" id="PTHR43464">
    <property type="entry name" value="METHYLTRANSFERASE"/>
    <property type="match status" value="1"/>
</dbReference>
<dbReference type="CDD" id="cd02440">
    <property type="entry name" value="AdoMet_MTases"/>
    <property type="match status" value="1"/>
</dbReference>
<organism evidence="4 5">
    <name type="scientific">Microbacterium pygmaeum</name>
    <dbReference type="NCBI Taxonomy" id="370764"/>
    <lineage>
        <taxon>Bacteria</taxon>
        <taxon>Bacillati</taxon>
        <taxon>Actinomycetota</taxon>
        <taxon>Actinomycetes</taxon>
        <taxon>Micrococcales</taxon>
        <taxon>Microbacteriaceae</taxon>
        <taxon>Microbacterium</taxon>
    </lineage>
</organism>
<accession>A0A1G8CQ62</accession>
<gene>
    <name evidence="4" type="ORF">SAMN04489810_3141</name>
</gene>
<evidence type="ECO:0000256" key="3">
    <source>
        <dbReference type="ARBA" id="ARBA00022691"/>
    </source>
</evidence>
<dbReference type="EMBL" id="LT629692">
    <property type="protein sequence ID" value="SDH47671.1"/>
    <property type="molecule type" value="Genomic_DNA"/>
</dbReference>
<keyword evidence="3" id="KW-0949">S-adenosyl-L-methionine</keyword>
<sequence length="245" mass="26680">MTISNEADDGVGSYVAWKGWGEKFGTLSRGDAIYFQRELREAVRGRAVRRVLEVGYGNGVFLGFARSQGWSVTGTELQPELIEVALAAGFDARPAGDLDALADGEYDLIVAFDVFEHIPPDVSIEFLRGLTRKLRDGGRILLRFPNADSWIGNPFQNGDVTHVNAIGGYKMGQYAVECGLDVVRFRAETRRGFETSFAHGVYKYTGGVLAKVVGGALKALYFPTMPVVMSTSNVVCVLRRSADAA</sequence>
<keyword evidence="1 4" id="KW-0489">Methyltransferase</keyword>
<dbReference type="Proteomes" id="UP000199009">
    <property type="component" value="Chromosome I"/>
</dbReference>
<dbReference type="InterPro" id="IPR029063">
    <property type="entry name" value="SAM-dependent_MTases_sf"/>
</dbReference>
<evidence type="ECO:0000256" key="2">
    <source>
        <dbReference type="ARBA" id="ARBA00022679"/>
    </source>
</evidence>
<proteinExistence type="predicted"/>
<dbReference type="GO" id="GO:0008168">
    <property type="term" value="F:methyltransferase activity"/>
    <property type="evidence" value="ECO:0007669"/>
    <property type="project" value="UniProtKB-KW"/>
</dbReference>
<evidence type="ECO:0000313" key="4">
    <source>
        <dbReference type="EMBL" id="SDH47671.1"/>
    </source>
</evidence>
<dbReference type="Pfam" id="PF13489">
    <property type="entry name" value="Methyltransf_23"/>
    <property type="match status" value="1"/>
</dbReference>
<dbReference type="PANTHER" id="PTHR43464:SF19">
    <property type="entry name" value="UBIQUINONE BIOSYNTHESIS O-METHYLTRANSFERASE, MITOCHONDRIAL"/>
    <property type="match status" value="1"/>
</dbReference>
<protein>
    <submittedName>
        <fullName evidence="4">Methyltransferase domain-containing protein</fullName>
    </submittedName>
</protein>
<name>A0A1G8CQ62_9MICO</name>
<evidence type="ECO:0000313" key="5">
    <source>
        <dbReference type="Proteomes" id="UP000199009"/>
    </source>
</evidence>
<keyword evidence="5" id="KW-1185">Reference proteome</keyword>
<dbReference type="STRING" id="370764.SAMN04489810_3141"/>
<dbReference type="SUPFAM" id="SSF53335">
    <property type="entry name" value="S-adenosyl-L-methionine-dependent methyltransferases"/>
    <property type="match status" value="1"/>
</dbReference>
<keyword evidence="2 4" id="KW-0808">Transferase</keyword>
<dbReference type="Gene3D" id="3.40.50.150">
    <property type="entry name" value="Vaccinia Virus protein VP39"/>
    <property type="match status" value="1"/>
</dbReference>
<reference evidence="4 5" key="1">
    <citation type="submission" date="2016-10" db="EMBL/GenBank/DDBJ databases">
        <authorList>
            <person name="de Groot N.N."/>
        </authorList>
    </citation>
    <scope>NUCLEOTIDE SEQUENCE [LARGE SCALE GENOMIC DNA]</scope>
    <source>
        <strain evidence="4 5">DSM 23142</strain>
    </source>
</reference>